<organism evidence="4 5">
    <name type="scientific">Pseudonocardia spirodelae</name>
    <dbReference type="NCBI Taxonomy" id="3133431"/>
    <lineage>
        <taxon>Bacteria</taxon>
        <taxon>Bacillati</taxon>
        <taxon>Actinomycetota</taxon>
        <taxon>Actinomycetes</taxon>
        <taxon>Pseudonocardiales</taxon>
        <taxon>Pseudonocardiaceae</taxon>
        <taxon>Pseudonocardia</taxon>
    </lineage>
</organism>
<evidence type="ECO:0000259" key="2">
    <source>
        <dbReference type="Pfam" id="PF02591"/>
    </source>
</evidence>
<name>A0ABU8T1S5_9PSEU</name>
<dbReference type="InterPro" id="IPR056003">
    <property type="entry name" value="CT398_CC_hairpin"/>
</dbReference>
<evidence type="ECO:0000256" key="1">
    <source>
        <dbReference type="SAM" id="Coils"/>
    </source>
</evidence>
<dbReference type="PANTHER" id="PTHR39082">
    <property type="entry name" value="PHOSPHOLIPASE C-BETA-2-RELATED"/>
    <property type="match status" value="1"/>
</dbReference>
<feature type="domain" description="C4-type zinc ribbon" evidence="2">
    <location>
        <begin position="203"/>
        <end position="237"/>
    </location>
</feature>
<evidence type="ECO:0000313" key="5">
    <source>
        <dbReference type="Proteomes" id="UP001364211"/>
    </source>
</evidence>
<feature type="coiled-coil region" evidence="1">
    <location>
        <begin position="37"/>
        <end position="158"/>
    </location>
</feature>
<dbReference type="Pfam" id="PF24481">
    <property type="entry name" value="CT398_CC"/>
    <property type="match status" value="1"/>
</dbReference>
<protein>
    <submittedName>
        <fullName evidence="4">C4-type zinc ribbon domain-containing protein</fullName>
    </submittedName>
</protein>
<proteinExistence type="predicted"/>
<keyword evidence="5" id="KW-1185">Reference proteome</keyword>
<dbReference type="InterPro" id="IPR052376">
    <property type="entry name" value="Oxidative_Scav/Glycosyltrans"/>
</dbReference>
<accession>A0ABU8T1S5</accession>
<sequence>MKADPTAQAKLVTLAEVDAEIGRLTHRRSTLPELAQLTEAEQRVRTARDAQVRAETRAGDLDRDIARLERDIDGVRARTARDQQLLAGSGVGAKQATELQHELETLARRQGVLEDEQLGVMEEREAVGVELDHTGGEVTEAEAAVTELTGRRESAEADIDASRAGRDRARAELVAALPEDLLADYERIRARGRVAAGQLRESRCGACRLELDRTFLGQVRSAAADDVVHCEECGAILVRGR</sequence>
<evidence type="ECO:0000313" key="4">
    <source>
        <dbReference type="EMBL" id="MEJ8277898.1"/>
    </source>
</evidence>
<evidence type="ECO:0000259" key="3">
    <source>
        <dbReference type="Pfam" id="PF24481"/>
    </source>
</evidence>
<dbReference type="Pfam" id="PF02591">
    <property type="entry name" value="Zn_ribbon_9"/>
    <property type="match status" value="1"/>
</dbReference>
<gene>
    <name evidence="4" type="ORF">WJX68_03045</name>
</gene>
<dbReference type="InterPro" id="IPR003743">
    <property type="entry name" value="Zf-RING_7"/>
</dbReference>
<dbReference type="RefSeq" id="WP_340286015.1">
    <property type="nucleotide sequence ID" value="NZ_JBBJUP010000002.1"/>
</dbReference>
<feature type="domain" description="CT398-like coiled coil hairpin" evidence="3">
    <location>
        <begin position="14"/>
        <end position="192"/>
    </location>
</feature>
<reference evidence="4 5" key="1">
    <citation type="submission" date="2024-03" db="EMBL/GenBank/DDBJ databases">
        <title>Draft genome sequence of Pseudonocardia sp. DW16-2.</title>
        <authorList>
            <person name="Duangmal K."/>
        </authorList>
    </citation>
    <scope>NUCLEOTIDE SEQUENCE [LARGE SCALE GENOMIC DNA]</scope>
    <source>
        <strain evidence="4 5">DW16-2</strain>
    </source>
</reference>
<dbReference type="EMBL" id="JBBJUP010000002">
    <property type="protein sequence ID" value="MEJ8277898.1"/>
    <property type="molecule type" value="Genomic_DNA"/>
</dbReference>
<dbReference type="Gene3D" id="1.10.287.1490">
    <property type="match status" value="1"/>
</dbReference>
<comment type="caution">
    <text evidence="4">The sequence shown here is derived from an EMBL/GenBank/DDBJ whole genome shotgun (WGS) entry which is preliminary data.</text>
</comment>
<keyword evidence="1" id="KW-0175">Coiled coil</keyword>
<dbReference type="Proteomes" id="UP001364211">
    <property type="component" value="Unassembled WGS sequence"/>
</dbReference>
<dbReference type="PANTHER" id="PTHR39082:SF1">
    <property type="entry name" value="SCAVENGER RECEPTOR CLASS A MEMBER 3"/>
    <property type="match status" value="1"/>
</dbReference>